<dbReference type="SUPFAM" id="SSF46767">
    <property type="entry name" value="Methylated DNA-protein cysteine methyltransferase, C-terminal domain"/>
    <property type="match status" value="1"/>
</dbReference>
<sequence length="100" mass="11364">MNEFTQSIYMNLAQIPKGRIISYGQLAKLAGYPNHSRHVGKTLAKLPKDTTLPWHRVVNSQGKISLSGDSFYKQKERLEKEGIAICENGKIMNFKQVIMQ</sequence>
<dbReference type="Pfam" id="PF01035">
    <property type="entry name" value="DNA_binding_1"/>
    <property type="match status" value="1"/>
</dbReference>
<evidence type="ECO:0000313" key="4">
    <source>
        <dbReference type="EMBL" id="MUK46825.1"/>
    </source>
</evidence>
<comment type="caution">
    <text evidence="3">The sequence shown here is derived from an EMBL/GenBank/DDBJ whole genome shotgun (WGS) entry which is preliminary data.</text>
</comment>
<dbReference type="InterPro" id="IPR014048">
    <property type="entry name" value="MethylDNA_cys_MeTrfase_DNA-bd"/>
</dbReference>
<feature type="domain" description="Methylated-DNA-[protein]-cysteine S-methyltransferase DNA binding" evidence="2">
    <location>
        <begin position="3"/>
        <end position="83"/>
    </location>
</feature>
<reference evidence="3 5" key="1">
    <citation type="submission" date="2019-07" db="EMBL/GenBank/DDBJ databases">
        <title>Whole genome shotgun sequence of Aliivibrio fischeri NBRC 101058.</title>
        <authorList>
            <person name="Hosoyama A."/>
            <person name="Uohara A."/>
            <person name="Ohji S."/>
            <person name="Ichikawa N."/>
        </authorList>
    </citation>
    <scope>NUCLEOTIDE SEQUENCE [LARGE SCALE GENOMIC DNA]</scope>
    <source>
        <strain evidence="3 5">NBRC 101058</strain>
    </source>
</reference>
<dbReference type="GO" id="GO:0006281">
    <property type="term" value="P:DNA repair"/>
    <property type="evidence" value="ECO:0007669"/>
    <property type="project" value="InterPro"/>
</dbReference>
<evidence type="ECO:0000313" key="5">
    <source>
        <dbReference type="Proteomes" id="UP000321787"/>
    </source>
</evidence>
<proteinExistence type="predicted"/>
<evidence type="ECO:0000313" key="6">
    <source>
        <dbReference type="Proteomes" id="UP000435323"/>
    </source>
</evidence>
<dbReference type="EC" id="2.1.1.63" evidence="4"/>
<keyword evidence="3" id="KW-0808">Transferase</keyword>
<dbReference type="AlphaFoldDB" id="A0A510UKU3"/>
<dbReference type="Gene3D" id="1.10.10.10">
    <property type="entry name" value="Winged helix-like DNA-binding domain superfamily/Winged helix DNA-binding domain"/>
    <property type="match status" value="1"/>
</dbReference>
<dbReference type="Proteomes" id="UP000435323">
    <property type="component" value="Unassembled WGS sequence"/>
</dbReference>
<evidence type="ECO:0000256" key="1">
    <source>
        <dbReference type="ARBA" id="ARBA00022763"/>
    </source>
</evidence>
<dbReference type="GO" id="GO:0003908">
    <property type="term" value="F:methylated-DNA-[protein]-cysteine S-methyltransferase activity"/>
    <property type="evidence" value="ECO:0007669"/>
    <property type="project" value="UniProtKB-EC"/>
</dbReference>
<dbReference type="CDD" id="cd06445">
    <property type="entry name" value="ATase"/>
    <property type="match status" value="1"/>
</dbReference>
<dbReference type="Proteomes" id="UP000321787">
    <property type="component" value="Unassembled WGS sequence"/>
</dbReference>
<organism evidence="3 5">
    <name type="scientific">Aliivibrio fischeri</name>
    <name type="common">Vibrio fischeri</name>
    <dbReference type="NCBI Taxonomy" id="668"/>
    <lineage>
        <taxon>Bacteria</taxon>
        <taxon>Pseudomonadati</taxon>
        <taxon>Pseudomonadota</taxon>
        <taxon>Gammaproteobacteria</taxon>
        <taxon>Vibrionales</taxon>
        <taxon>Vibrionaceae</taxon>
        <taxon>Aliivibrio</taxon>
    </lineage>
</organism>
<evidence type="ECO:0000259" key="2">
    <source>
        <dbReference type="Pfam" id="PF01035"/>
    </source>
</evidence>
<gene>
    <name evidence="3" type="ORF">AFI02nite_32730</name>
    <name evidence="4" type="ORF">GNP77_15765</name>
</gene>
<keyword evidence="3" id="KW-0489">Methyltransferase</keyword>
<keyword evidence="1" id="KW-0227">DNA damage</keyword>
<dbReference type="RefSeq" id="WP_063646074.1">
    <property type="nucleotide sequence ID" value="NZ_BJTZ01000026.1"/>
</dbReference>
<evidence type="ECO:0000313" key="3">
    <source>
        <dbReference type="EMBL" id="GEK15237.1"/>
    </source>
</evidence>
<dbReference type="EMBL" id="BJTZ01000026">
    <property type="protein sequence ID" value="GEK15237.1"/>
    <property type="molecule type" value="Genomic_DNA"/>
</dbReference>
<dbReference type="InterPro" id="IPR036388">
    <property type="entry name" value="WH-like_DNA-bd_sf"/>
</dbReference>
<dbReference type="EMBL" id="WOBO01000019">
    <property type="protein sequence ID" value="MUK46825.1"/>
    <property type="molecule type" value="Genomic_DNA"/>
</dbReference>
<accession>A0A510UKU3</accession>
<dbReference type="InterPro" id="IPR052520">
    <property type="entry name" value="ATL_DNA_repair"/>
</dbReference>
<reference evidence="4 6" key="2">
    <citation type="submission" date="2019-11" db="EMBL/GenBank/DDBJ databases">
        <title>Using colonization assays and comparative genomics to discover symbiosis behaviors and factors in Vibrio fischeri.</title>
        <authorList>
            <person name="Bongrand C."/>
            <person name="Moriano-Gutierrez S."/>
            <person name="Arevalo P."/>
            <person name="Mcfall-Ngai M."/>
            <person name="Visick K."/>
            <person name="Polz M.F."/>
            <person name="Ruby E.G."/>
        </authorList>
    </citation>
    <scope>NUCLEOTIDE SEQUENCE [LARGE SCALE GENOMIC DNA]</scope>
    <source>
        <strain evidence="6">emors.3.2</strain>
        <strain evidence="4">Emors.3.2</strain>
    </source>
</reference>
<dbReference type="PANTHER" id="PTHR42942:SF1">
    <property type="entry name" value="ALKYLTRANSFERASE-LIKE PROTEIN 1"/>
    <property type="match status" value="1"/>
</dbReference>
<dbReference type="InterPro" id="IPR036217">
    <property type="entry name" value="MethylDNA_cys_MeTrfase_DNAb"/>
</dbReference>
<protein>
    <submittedName>
        <fullName evidence="4">Methylated-DNA--[protein]-cysteine S-methyltransferase</fullName>
        <ecNumber evidence="4">2.1.1.63</ecNumber>
    </submittedName>
    <submittedName>
        <fullName evidence="3">O6-methylguanine-DNA methyltransferase</fullName>
    </submittedName>
</protein>
<dbReference type="PANTHER" id="PTHR42942">
    <property type="entry name" value="6-O-METHYLGUANINE DNA METHYLTRANSFERASE"/>
    <property type="match status" value="1"/>
</dbReference>
<name>A0A510UKU3_ALIFS</name>
<dbReference type="GO" id="GO:0032259">
    <property type="term" value="P:methylation"/>
    <property type="evidence" value="ECO:0007669"/>
    <property type="project" value="UniProtKB-KW"/>
</dbReference>
<dbReference type="NCBIfam" id="TIGR00589">
    <property type="entry name" value="ogt"/>
    <property type="match status" value="1"/>
</dbReference>